<evidence type="ECO:0000256" key="6">
    <source>
        <dbReference type="PIRSR" id="PIRSR004846-1"/>
    </source>
</evidence>
<organism evidence="7 8">
    <name type="scientific">Candidatus Gallionella acididurans</name>
    <dbReference type="NCBI Taxonomy" id="1796491"/>
    <lineage>
        <taxon>Bacteria</taxon>
        <taxon>Pseudomonadati</taxon>
        <taxon>Pseudomonadota</taxon>
        <taxon>Betaproteobacteria</taxon>
        <taxon>Nitrosomonadales</taxon>
        <taxon>Gallionellaceae</taxon>
        <taxon>Gallionella</taxon>
    </lineage>
</organism>
<feature type="binding site" evidence="6">
    <location>
        <position position="190"/>
    </location>
    <ligand>
        <name>molybdate</name>
        <dbReference type="ChEBI" id="CHEBI:36264"/>
    </ligand>
</feature>
<dbReference type="PANTHER" id="PTHR30632:SF14">
    <property type="entry name" value="TUNGSTATE_MOLYBDATE_CHROMATE-BINDING PROTEIN MODA"/>
    <property type="match status" value="1"/>
</dbReference>
<evidence type="ECO:0000256" key="1">
    <source>
        <dbReference type="ARBA" id="ARBA00009175"/>
    </source>
</evidence>
<sequence>MLKSSQEMSTSFAEIRIRMRIAARASARILMLVFLLVAGQTVHAEEKLNIAAAADLKFAIDEIVLLFRSAHPAAQIETTYGSSGQFSTQIRQGAPYDVFFSADIDYPRALKAEGYSASEVRTYGVGRIVLWGQSRNTGTMALQDLADPGIRKIAIANPLHAPYGKRAEQALRAAGVWERIKSRLVYGENIAQTAQYVRTGNAQFGIIALSLALSPELASHGSYALIPETLYQPLVQGYIITRRAADNPLAHEFALFMAGEEARAIMTHYGFALPSPAH</sequence>
<dbReference type="PANTHER" id="PTHR30632">
    <property type="entry name" value="MOLYBDATE-BINDING PERIPLASMIC PROTEIN"/>
    <property type="match status" value="1"/>
</dbReference>
<feature type="binding site" evidence="6">
    <location>
        <position position="83"/>
    </location>
    <ligand>
        <name>molybdate</name>
        <dbReference type="ChEBI" id="CHEBI:36264"/>
    </ligand>
</feature>
<dbReference type="CDD" id="cd13539">
    <property type="entry name" value="PBP2_AvModA"/>
    <property type="match status" value="1"/>
</dbReference>
<evidence type="ECO:0000256" key="5">
    <source>
        <dbReference type="ARBA" id="ARBA00062515"/>
    </source>
</evidence>
<dbReference type="SUPFAM" id="SSF53850">
    <property type="entry name" value="Periplasmic binding protein-like II"/>
    <property type="match status" value="1"/>
</dbReference>
<dbReference type="GO" id="GO:0046872">
    <property type="term" value="F:metal ion binding"/>
    <property type="evidence" value="ECO:0007669"/>
    <property type="project" value="UniProtKB-KW"/>
</dbReference>
<dbReference type="InterPro" id="IPR050682">
    <property type="entry name" value="ModA/WtpA"/>
</dbReference>
<dbReference type="Pfam" id="PF13531">
    <property type="entry name" value="SBP_bac_11"/>
    <property type="match status" value="1"/>
</dbReference>
<dbReference type="Proteomes" id="UP000070578">
    <property type="component" value="Unassembled WGS sequence"/>
</dbReference>
<dbReference type="Gene3D" id="3.40.190.10">
    <property type="entry name" value="Periplasmic binding protein-like II"/>
    <property type="match status" value="2"/>
</dbReference>
<evidence type="ECO:0000256" key="2">
    <source>
        <dbReference type="ARBA" id="ARBA00022505"/>
    </source>
</evidence>
<dbReference type="AlphaFoldDB" id="A0A139BVH2"/>
<dbReference type="PIRSF" id="PIRSF004846">
    <property type="entry name" value="ModA"/>
    <property type="match status" value="1"/>
</dbReference>
<dbReference type="GO" id="GO:0030973">
    <property type="term" value="F:molybdate ion binding"/>
    <property type="evidence" value="ECO:0007669"/>
    <property type="project" value="InterPro"/>
</dbReference>
<name>A0A139BVH2_9PROT</name>
<evidence type="ECO:0000256" key="4">
    <source>
        <dbReference type="ARBA" id="ARBA00022729"/>
    </source>
</evidence>
<evidence type="ECO:0000313" key="8">
    <source>
        <dbReference type="Proteomes" id="UP000070578"/>
    </source>
</evidence>
<comment type="similarity">
    <text evidence="1">Belongs to the bacterial solute-binding protein ModA family.</text>
</comment>
<proteinExistence type="inferred from homology"/>
<dbReference type="FunFam" id="3.40.190.10:FF:000035">
    <property type="entry name" value="Molybdate ABC transporter substrate-binding protein"/>
    <property type="match status" value="1"/>
</dbReference>
<dbReference type="EMBL" id="LSLI01000014">
    <property type="protein sequence ID" value="KXS32979.1"/>
    <property type="molecule type" value="Genomic_DNA"/>
</dbReference>
<gene>
    <name evidence="7" type="ORF">AWT59_0906</name>
</gene>
<evidence type="ECO:0000256" key="3">
    <source>
        <dbReference type="ARBA" id="ARBA00022723"/>
    </source>
</evidence>
<accession>A0A139BVH2</accession>
<dbReference type="InterPro" id="IPR044084">
    <property type="entry name" value="AvModA-like_subst-bd"/>
</dbReference>
<reference evidence="7 8" key="2">
    <citation type="submission" date="2016-03" db="EMBL/GenBank/DDBJ databases">
        <title>New uncultured bacterium of the family Gallionellaceae from acid mine drainage: description and reconstruction of genome based on metagenomic analysis of microbial community.</title>
        <authorList>
            <person name="Kadnikov V."/>
            <person name="Ivasenko D."/>
            <person name="Beletsky A."/>
            <person name="Mardanov A."/>
            <person name="Danilova E."/>
            <person name="Pimenov N."/>
            <person name="Karnachuk O."/>
            <person name="Ravin N."/>
        </authorList>
    </citation>
    <scope>NUCLEOTIDE SEQUENCE [LARGE SCALE GENOMIC DNA]</scope>
    <source>
        <strain evidence="7">ShG14-8</strain>
    </source>
</reference>
<comment type="subunit">
    <text evidence="5">The complex is composed of two ATP-binding proteins (ModC), two transmembrane proteins (ModB) and a solute-binding protein (ModA).</text>
</comment>
<dbReference type="InterPro" id="IPR005950">
    <property type="entry name" value="ModA"/>
</dbReference>
<keyword evidence="3 6" id="KW-0479">Metal-binding</keyword>
<dbReference type="PATRIC" id="fig|1796491.3.peg.991"/>
<protein>
    <submittedName>
        <fullName evidence="7">Molybdate ABC transporter, periplasmic molybdate-binding protein</fullName>
    </submittedName>
</protein>
<dbReference type="GO" id="GO:0015689">
    <property type="term" value="P:molybdate ion transport"/>
    <property type="evidence" value="ECO:0007669"/>
    <property type="project" value="InterPro"/>
</dbReference>
<keyword evidence="2 6" id="KW-0500">Molybdenum</keyword>
<reference evidence="7 8" key="1">
    <citation type="submission" date="2016-02" db="EMBL/GenBank/DDBJ databases">
        <authorList>
            <person name="Wen L."/>
            <person name="He K."/>
            <person name="Yang H."/>
        </authorList>
    </citation>
    <scope>NUCLEOTIDE SEQUENCE [LARGE SCALE GENOMIC DNA]</scope>
    <source>
        <strain evidence="7">ShG14-8</strain>
    </source>
</reference>
<comment type="caution">
    <text evidence="7">The sequence shown here is derived from an EMBL/GenBank/DDBJ whole genome shotgun (WGS) entry which is preliminary data.</text>
</comment>
<dbReference type="GO" id="GO:1901359">
    <property type="term" value="F:tungstate binding"/>
    <property type="evidence" value="ECO:0007669"/>
    <property type="project" value="UniProtKB-ARBA"/>
</dbReference>
<dbReference type="NCBIfam" id="TIGR01256">
    <property type="entry name" value="modA"/>
    <property type="match status" value="1"/>
</dbReference>
<evidence type="ECO:0000313" key="7">
    <source>
        <dbReference type="EMBL" id="KXS32979.1"/>
    </source>
</evidence>
<keyword evidence="4" id="KW-0732">Signal</keyword>